<evidence type="ECO:0000256" key="1">
    <source>
        <dbReference type="SAM" id="Phobius"/>
    </source>
</evidence>
<sequence>MSNLNPTKRTDLHGPVLTFFIVLSSAVGSFLFVWSVTLGANIYHLRDIFSGREKANEPRTENSVPNYTPVEPYPDLDKLKLTRNLRYYAQLLDLDLEEREITTKDGYVLILHRLIDPNESSESRDEKPPIILQHGLLLCSGAYLAPGKNSLPYFFLRQGFDVWMGNNRCGFKPNHADLAGNLMHNEHFWDWDVRHLAFYDLPCIIDNVLAHKPHHAKVFLVGHSQGCTQTLLLLRNEQLQEYHEKIEHFFALAPAAFPGKLFHERRFIKFIHNKSPRMYKAIFGNCCFLAMLTQLRNLIGTTRLFSLLLYQIFKYLFGWNIRNCYNHKKVIHVQFLFNASLVLAKLMSWWLSDFVEEGFSNQLQPKQAYKDGITADFTPLNTRDDEHAEQKKQNGDLEKNMVELDEHKDEKTLFPYKTEWFATEKKSVIPMMVFVGGEDFLVDGLRFATHMKHYERNFYSEKRNLEVVEVKEYNHLDVIWALNCIGLIGMPILDKIRGLKETAESEAETVKQETLDLA</sequence>
<dbReference type="GO" id="GO:0006629">
    <property type="term" value="P:lipid metabolic process"/>
    <property type="evidence" value="ECO:0007669"/>
    <property type="project" value="InterPro"/>
</dbReference>
<reference evidence="4" key="1">
    <citation type="submission" date="2019-03" db="EMBL/GenBank/DDBJ databases">
        <title>Snf2 controls pulcherriminic acid biosynthesis and connects pigmentation and antifungal activity of the yeast Metschnikowia pulcherrima.</title>
        <authorList>
            <person name="Gore-Lloyd D."/>
            <person name="Sumann I."/>
            <person name="Brachmann A.O."/>
            <person name="Schneeberger K."/>
            <person name="Ortiz-Merino R.A."/>
            <person name="Moreno-Beltran M."/>
            <person name="Schlaefli M."/>
            <person name="Kirner P."/>
            <person name="Santos Kron A."/>
            <person name="Wolfe K.H."/>
            <person name="Piel J."/>
            <person name="Ahrens C.H."/>
            <person name="Henk D."/>
            <person name="Freimoser F.M."/>
        </authorList>
    </citation>
    <scope>NUCLEOTIDE SEQUENCE [LARGE SCALE GENOMIC DNA]</scope>
    <source>
        <strain evidence="4">APC 1.2</strain>
    </source>
</reference>
<evidence type="ECO:0000313" key="3">
    <source>
        <dbReference type="EMBL" id="QBM89425.1"/>
    </source>
</evidence>
<keyword evidence="1" id="KW-0812">Transmembrane</keyword>
<dbReference type="SUPFAM" id="SSF53474">
    <property type="entry name" value="alpha/beta-Hydrolases"/>
    <property type="match status" value="1"/>
</dbReference>
<dbReference type="PANTHER" id="PTHR11005">
    <property type="entry name" value="LYSOSOMAL ACID LIPASE-RELATED"/>
    <property type="match status" value="1"/>
</dbReference>
<accession>A0A4P6XRP4</accession>
<evidence type="ECO:0000259" key="2">
    <source>
        <dbReference type="Pfam" id="PF04083"/>
    </source>
</evidence>
<feature type="domain" description="Partial AB-hydrolase lipase" evidence="2">
    <location>
        <begin position="86"/>
        <end position="145"/>
    </location>
</feature>
<dbReference type="InterPro" id="IPR006693">
    <property type="entry name" value="AB_hydrolase_lipase"/>
</dbReference>
<dbReference type="STRING" id="2163413.A0A4P6XRP4"/>
<dbReference type="Gene3D" id="3.40.50.1820">
    <property type="entry name" value="alpha/beta hydrolase"/>
    <property type="match status" value="1"/>
</dbReference>
<name>A0A4P6XRP4_9ASCO</name>
<feature type="transmembrane region" description="Helical" evidence="1">
    <location>
        <begin position="20"/>
        <end position="43"/>
    </location>
</feature>
<protein>
    <submittedName>
        <fullName evidence="3">Alpha/beta-hydrolase lipase region</fullName>
    </submittedName>
</protein>
<organism evidence="3 4">
    <name type="scientific">Metschnikowia aff. pulcherrima</name>
    <dbReference type="NCBI Taxonomy" id="2163413"/>
    <lineage>
        <taxon>Eukaryota</taxon>
        <taxon>Fungi</taxon>
        <taxon>Dikarya</taxon>
        <taxon>Ascomycota</taxon>
        <taxon>Saccharomycotina</taxon>
        <taxon>Pichiomycetes</taxon>
        <taxon>Metschnikowiaceae</taxon>
        <taxon>Metschnikowia</taxon>
    </lineage>
</organism>
<dbReference type="Pfam" id="PF04083">
    <property type="entry name" value="Abhydro_lipase"/>
    <property type="match status" value="1"/>
</dbReference>
<keyword evidence="3" id="KW-0378">Hydrolase</keyword>
<keyword evidence="4" id="KW-1185">Reference proteome</keyword>
<proteinExistence type="predicted"/>
<dbReference type="InterPro" id="IPR029058">
    <property type="entry name" value="AB_hydrolase_fold"/>
</dbReference>
<evidence type="ECO:0000313" key="4">
    <source>
        <dbReference type="Proteomes" id="UP000292447"/>
    </source>
</evidence>
<dbReference type="AlphaFoldDB" id="A0A4P6XRP4"/>
<gene>
    <name evidence="3" type="primary">MPUL0D04970</name>
    <name evidence="3" type="ORF">METSCH_D04970</name>
</gene>
<keyword evidence="1" id="KW-1133">Transmembrane helix</keyword>
<dbReference type="GO" id="GO:0016787">
    <property type="term" value="F:hydrolase activity"/>
    <property type="evidence" value="ECO:0007669"/>
    <property type="project" value="UniProtKB-KW"/>
</dbReference>
<dbReference type="EMBL" id="CP034459">
    <property type="protein sequence ID" value="QBM89425.1"/>
    <property type="molecule type" value="Genomic_DNA"/>
</dbReference>
<dbReference type="Proteomes" id="UP000292447">
    <property type="component" value="Chromosome IV"/>
</dbReference>
<keyword evidence="1" id="KW-0472">Membrane</keyword>